<keyword evidence="3 5" id="KW-0697">Rotamase</keyword>
<dbReference type="EC" id="5.2.1.8" evidence="6"/>
<evidence type="ECO:0000256" key="6">
    <source>
        <dbReference type="RuleBase" id="RU003915"/>
    </source>
</evidence>
<comment type="caution">
    <text evidence="8">The sequence shown here is derived from an EMBL/GenBank/DDBJ whole genome shotgun (WGS) entry which is preliminary data.</text>
</comment>
<comment type="catalytic activity">
    <reaction evidence="1 5 6">
        <text>[protein]-peptidylproline (omega=180) = [protein]-peptidylproline (omega=0)</text>
        <dbReference type="Rhea" id="RHEA:16237"/>
        <dbReference type="Rhea" id="RHEA-COMP:10747"/>
        <dbReference type="Rhea" id="RHEA-COMP:10748"/>
        <dbReference type="ChEBI" id="CHEBI:83833"/>
        <dbReference type="ChEBI" id="CHEBI:83834"/>
        <dbReference type="EC" id="5.2.1.8"/>
    </reaction>
</comment>
<dbReference type="EMBL" id="QKRX01000001">
    <property type="protein sequence ID" value="RAU19944.1"/>
    <property type="molecule type" value="Genomic_DNA"/>
</dbReference>
<keyword evidence="4 5" id="KW-0413">Isomerase</keyword>
<evidence type="ECO:0000256" key="4">
    <source>
        <dbReference type="ARBA" id="ARBA00023235"/>
    </source>
</evidence>
<evidence type="ECO:0000313" key="8">
    <source>
        <dbReference type="EMBL" id="RAU19944.1"/>
    </source>
</evidence>
<dbReference type="PROSITE" id="PS50059">
    <property type="entry name" value="FKBP_PPIASE"/>
    <property type="match status" value="1"/>
</dbReference>
<dbReference type="Pfam" id="PF00254">
    <property type="entry name" value="FKBP_C"/>
    <property type="match status" value="1"/>
</dbReference>
<comment type="similarity">
    <text evidence="2 6">Belongs to the FKBP-type PPIase family.</text>
</comment>
<evidence type="ECO:0000256" key="2">
    <source>
        <dbReference type="ARBA" id="ARBA00006577"/>
    </source>
</evidence>
<keyword evidence="9" id="KW-1185">Reference proteome</keyword>
<dbReference type="GO" id="GO:0006457">
    <property type="term" value="P:protein folding"/>
    <property type="evidence" value="ECO:0007669"/>
    <property type="project" value="InterPro"/>
</dbReference>
<dbReference type="SUPFAM" id="SSF54534">
    <property type="entry name" value="FKBP-like"/>
    <property type="match status" value="1"/>
</dbReference>
<dbReference type="InterPro" id="IPR000774">
    <property type="entry name" value="PPIase_FKBP_N"/>
</dbReference>
<evidence type="ECO:0000256" key="1">
    <source>
        <dbReference type="ARBA" id="ARBA00000971"/>
    </source>
</evidence>
<proteinExistence type="inferred from homology"/>
<dbReference type="OrthoDB" id="9814548at2"/>
<dbReference type="Pfam" id="PF01346">
    <property type="entry name" value="FKBP_N"/>
    <property type="match status" value="1"/>
</dbReference>
<protein>
    <recommendedName>
        <fullName evidence="6">Peptidyl-prolyl cis-trans isomerase</fullName>
        <ecNumber evidence="6">5.2.1.8</ecNumber>
    </recommendedName>
</protein>
<accession>A0A364NSA9</accession>
<sequence>MATLICICLITQGCSEDLDREAFRQTLIDKAINDETRQQGDVFLAQNLQNEGVEQLDSGVQFRLLKVADDPQVSPPGRRDRVTVHYEGRRIDGHVFDSSYARGVPSSFPVDALIPGWSEILVQMRPGEIREIYIPADLAYGARSPSPDIPANSALIFTVELLHSESISHPASH</sequence>
<name>A0A364NSA9_9GAMM</name>
<dbReference type="InterPro" id="IPR046357">
    <property type="entry name" value="PPIase_dom_sf"/>
</dbReference>
<dbReference type="AlphaFoldDB" id="A0A364NSA9"/>
<evidence type="ECO:0000313" key="9">
    <source>
        <dbReference type="Proteomes" id="UP000250744"/>
    </source>
</evidence>
<feature type="domain" description="PPIase FKBP-type" evidence="7">
    <location>
        <begin position="79"/>
        <end position="165"/>
    </location>
</feature>
<organism evidence="8 9">
    <name type="scientific">Nitrincola tibetensis</name>
    <dbReference type="NCBI Taxonomy" id="2219697"/>
    <lineage>
        <taxon>Bacteria</taxon>
        <taxon>Pseudomonadati</taxon>
        <taxon>Pseudomonadota</taxon>
        <taxon>Gammaproteobacteria</taxon>
        <taxon>Oceanospirillales</taxon>
        <taxon>Oceanospirillaceae</taxon>
        <taxon>Nitrincola</taxon>
    </lineage>
</organism>
<reference evidence="8 9" key="1">
    <citation type="submission" date="2018-06" db="EMBL/GenBank/DDBJ databases">
        <title>Nitrincola tibetense sp. nov., isolated from Lake XuguoCo on Tibetan Plateau.</title>
        <authorList>
            <person name="Xing P."/>
        </authorList>
    </citation>
    <scope>NUCLEOTIDE SEQUENCE [LARGE SCALE GENOMIC DNA]</scope>
    <source>
        <strain evidence="9">xg18</strain>
    </source>
</reference>
<dbReference type="InterPro" id="IPR001179">
    <property type="entry name" value="PPIase_FKBP_dom"/>
</dbReference>
<dbReference type="GO" id="GO:0003755">
    <property type="term" value="F:peptidyl-prolyl cis-trans isomerase activity"/>
    <property type="evidence" value="ECO:0007669"/>
    <property type="project" value="UniProtKB-UniRule"/>
</dbReference>
<evidence type="ECO:0000259" key="7">
    <source>
        <dbReference type="PROSITE" id="PS50059"/>
    </source>
</evidence>
<evidence type="ECO:0000256" key="3">
    <source>
        <dbReference type="ARBA" id="ARBA00023110"/>
    </source>
</evidence>
<dbReference type="Proteomes" id="UP000250744">
    <property type="component" value="Unassembled WGS sequence"/>
</dbReference>
<dbReference type="Gene3D" id="3.10.50.40">
    <property type="match status" value="1"/>
</dbReference>
<gene>
    <name evidence="8" type="ORF">DN062_01650</name>
</gene>
<dbReference type="PANTHER" id="PTHR43811:SF19">
    <property type="entry name" value="39 KDA FK506-BINDING NUCLEAR PROTEIN"/>
    <property type="match status" value="1"/>
</dbReference>
<dbReference type="PANTHER" id="PTHR43811">
    <property type="entry name" value="FKBP-TYPE PEPTIDYL-PROLYL CIS-TRANS ISOMERASE FKPA"/>
    <property type="match status" value="1"/>
</dbReference>
<evidence type="ECO:0000256" key="5">
    <source>
        <dbReference type="PROSITE-ProRule" id="PRU00277"/>
    </source>
</evidence>